<evidence type="ECO:0000256" key="2">
    <source>
        <dbReference type="SAM" id="SignalP"/>
    </source>
</evidence>
<dbReference type="RefSeq" id="WP_089732680.1">
    <property type="nucleotide sequence ID" value="NZ_FNEG01000001.1"/>
</dbReference>
<sequence>MKKIIRIGILLISSIVYSQVGINTQYPNSTLTVNGSYAGAYKAITTNTVLTISDQFINVAAGTTSSITVTLPNAVVADAVKESFLGRVYHIKNTSSFDVTIKGSGTQLLQTGPTSISNTIVLTSGQGVTTQLKFTRTPGTLILEINNVQVGTIPFNSNSITTTIENIDIAGDFVLRIVNPNTGQRIAIDDLSWTCYSTLAVNEVNNKNSQLLIYPNPIQNGEYLHLNKTVKEIIIYNSDGKMIKKSNVKGNSVLIDNLPKGIYLIKIEDCINKFIVK</sequence>
<feature type="signal peptide" evidence="2">
    <location>
        <begin position="1"/>
        <end position="18"/>
    </location>
</feature>
<evidence type="ECO:0000256" key="1">
    <source>
        <dbReference type="ARBA" id="ARBA00022729"/>
    </source>
</evidence>
<feature type="chain" id="PRO_5016740801" evidence="2">
    <location>
        <begin position="19"/>
        <end position="277"/>
    </location>
</feature>
<proteinExistence type="predicted"/>
<dbReference type="InterPro" id="IPR026444">
    <property type="entry name" value="Secre_tail"/>
</dbReference>
<dbReference type="Proteomes" id="UP000199426">
    <property type="component" value="Unassembled WGS sequence"/>
</dbReference>
<name>A0A2X2X0M8_CHRJE</name>
<accession>A0A2X2X0M8</accession>
<dbReference type="OrthoDB" id="5485925at2"/>
<keyword evidence="6" id="KW-1185">Reference proteome</keyword>
<gene>
    <name evidence="5" type="ORF">NCTC13492_03532</name>
    <name evidence="4" type="ORF">SAMN05421542_0188</name>
</gene>
<evidence type="ECO:0000313" key="5">
    <source>
        <dbReference type="EMBL" id="SQB46458.1"/>
    </source>
</evidence>
<dbReference type="STRING" id="445960.SAMN05421542_0188"/>
<feature type="domain" description="Secretion system C-terminal sorting" evidence="3">
    <location>
        <begin position="213"/>
        <end position="272"/>
    </location>
</feature>
<keyword evidence="1 2" id="KW-0732">Signal</keyword>
<dbReference type="EMBL" id="FNEG01000001">
    <property type="protein sequence ID" value="SDI13816.1"/>
    <property type="molecule type" value="Genomic_DNA"/>
</dbReference>
<evidence type="ECO:0000313" key="4">
    <source>
        <dbReference type="EMBL" id="SDI13816.1"/>
    </source>
</evidence>
<evidence type="ECO:0000313" key="7">
    <source>
        <dbReference type="Proteomes" id="UP000251670"/>
    </source>
</evidence>
<organism evidence="5 7">
    <name type="scientific">Chryseobacterium jejuense</name>
    <dbReference type="NCBI Taxonomy" id="445960"/>
    <lineage>
        <taxon>Bacteria</taxon>
        <taxon>Pseudomonadati</taxon>
        <taxon>Bacteroidota</taxon>
        <taxon>Flavobacteriia</taxon>
        <taxon>Flavobacteriales</taxon>
        <taxon>Weeksellaceae</taxon>
        <taxon>Chryseobacterium group</taxon>
        <taxon>Chryseobacterium</taxon>
    </lineage>
</organism>
<protein>
    <submittedName>
        <fullName evidence="4 5">Por secretion system C-terminal sorting domain</fullName>
    </submittedName>
</protein>
<dbReference type="NCBIfam" id="TIGR04183">
    <property type="entry name" value="Por_Secre_tail"/>
    <property type="match status" value="1"/>
</dbReference>
<reference evidence="5 7" key="2">
    <citation type="submission" date="2018-06" db="EMBL/GenBank/DDBJ databases">
        <authorList>
            <consortium name="Pathogen Informatics"/>
            <person name="Doyle S."/>
        </authorList>
    </citation>
    <scope>NUCLEOTIDE SEQUENCE [LARGE SCALE GENOMIC DNA]</scope>
    <source>
        <strain evidence="5 7">NCTC13492</strain>
    </source>
</reference>
<dbReference type="AlphaFoldDB" id="A0A2X2X0M8"/>
<reference evidence="4 6" key="1">
    <citation type="submission" date="2016-10" db="EMBL/GenBank/DDBJ databases">
        <authorList>
            <person name="Varghese N."/>
            <person name="Submissions S."/>
        </authorList>
    </citation>
    <scope>NUCLEOTIDE SEQUENCE [LARGE SCALE GENOMIC DNA]</scope>
    <source>
        <strain evidence="4 6">DSM 19299</strain>
    </source>
</reference>
<dbReference type="Proteomes" id="UP000251670">
    <property type="component" value="Unassembled WGS sequence"/>
</dbReference>
<evidence type="ECO:0000259" key="3">
    <source>
        <dbReference type="Pfam" id="PF18962"/>
    </source>
</evidence>
<dbReference type="Pfam" id="PF18962">
    <property type="entry name" value="Por_Secre_tail"/>
    <property type="match status" value="1"/>
</dbReference>
<evidence type="ECO:0000313" key="6">
    <source>
        <dbReference type="Proteomes" id="UP000199426"/>
    </source>
</evidence>
<dbReference type="EMBL" id="UAWB01000013">
    <property type="protein sequence ID" value="SQB46458.1"/>
    <property type="molecule type" value="Genomic_DNA"/>
</dbReference>